<reference evidence="2" key="1">
    <citation type="submission" date="2013-03" db="EMBL/GenBank/DDBJ databases">
        <title>The Genome Sequence of Anopheles minimus MINIMUS1.</title>
        <authorList>
            <consortium name="The Broad Institute Genomics Platform"/>
            <person name="Neafsey D.E."/>
            <person name="Walton C."/>
            <person name="Walker B."/>
            <person name="Young S.K."/>
            <person name="Zeng Q."/>
            <person name="Gargeya S."/>
            <person name="Fitzgerald M."/>
            <person name="Haas B."/>
            <person name="Abouelleil A."/>
            <person name="Allen A.W."/>
            <person name="Alvarado L."/>
            <person name="Arachchi H.M."/>
            <person name="Berlin A.M."/>
            <person name="Chapman S.B."/>
            <person name="Gainer-Dewar J."/>
            <person name="Goldberg J."/>
            <person name="Griggs A."/>
            <person name="Gujja S."/>
            <person name="Hansen M."/>
            <person name="Howarth C."/>
            <person name="Imamovic A."/>
            <person name="Ireland A."/>
            <person name="Larimer J."/>
            <person name="McCowan C."/>
            <person name="Murphy C."/>
            <person name="Pearson M."/>
            <person name="Poon T.W."/>
            <person name="Priest M."/>
            <person name="Roberts A."/>
            <person name="Saif S."/>
            <person name="Shea T."/>
            <person name="Sisk P."/>
            <person name="Sykes S."/>
            <person name="Wortman J."/>
            <person name="Nusbaum C."/>
            <person name="Birren B."/>
        </authorList>
    </citation>
    <scope>NUCLEOTIDE SEQUENCE [LARGE SCALE GENOMIC DNA]</scope>
    <source>
        <strain evidence="2">MINIMUS1</strain>
    </source>
</reference>
<dbReference type="EnsemblMetazoa" id="AMIN014434-RA">
    <property type="protein sequence ID" value="AMIN014434-PA"/>
    <property type="gene ID" value="AMIN014434"/>
</dbReference>
<proteinExistence type="predicted"/>
<keyword evidence="2" id="KW-1185">Reference proteome</keyword>
<sequence length="43" mass="4787">MTSRIDLDSGANRNRYRLPVLCARTRLIIGSKCSNLRKPAPAT</sequence>
<protein>
    <submittedName>
        <fullName evidence="1">Uncharacterized protein</fullName>
    </submittedName>
</protein>
<evidence type="ECO:0000313" key="1">
    <source>
        <dbReference type="EnsemblMetazoa" id="AMIN014434-PA"/>
    </source>
</evidence>
<evidence type="ECO:0000313" key="2">
    <source>
        <dbReference type="Proteomes" id="UP000075920"/>
    </source>
</evidence>
<dbReference type="VEuPathDB" id="VectorBase:AMIN014434"/>
<dbReference type="Proteomes" id="UP000075920">
    <property type="component" value="Unassembled WGS sequence"/>
</dbReference>
<accession>A0A182WP19</accession>
<name>A0A182WP19_9DIPT</name>
<reference evidence="1" key="2">
    <citation type="submission" date="2020-05" db="UniProtKB">
        <authorList>
            <consortium name="EnsemblMetazoa"/>
        </authorList>
    </citation>
    <scope>IDENTIFICATION</scope>
    <source>
        <strain evidence="1">MINIMUS1</strain>
    </source>
</reference>
<organism evidence="1 2">
    <name type="scientific">Anopheles minimus</name>
    <dbReference type="NCBI Taxonomy" id="112268"/>
    <lineage>
        <taxon>Eukaryota</taxon>
        <taxon>Metazoa</taxon>
        <taxon>Ecdysozoa</taxon>
        <taxon>Arthropoda</taxon>
        <taxon>Hexapoda</taxon>
        <taxon>Insecta</taxon>
        <taxon>Pterygota</taxon>
        <taxon>Neoptera</taxon>
        <taxon>Endopterygota</taxon>
        <taxon>Diptera</taxon>
        <taxon>Nematocera</taxon>
        <taxon>Culicoidea</taxon>
        <taxon>Culicidae</taxon>
        <taxon>Anophelinae</taxon>
        <taxon>Anopheles</taxon>
    </lineage>
</organism>
<dbReference type="AlphaFoldDB" id="A0A182WP19"/>